<comment type="pathway">
    <text evidence="1">Alkaloid biosynthesis; ergot alkaloid biosynthesis.</text>
</comment>
<dbReference type="Pfam" id="PF10017">
    <property type="entry name" value="Methyltransf_33"/>
    <property type="match status" value="1"/>
</dbReference>
<dbReference type="GO" id="GO:0009820">
    <property type="term" value="P:alkaloid metabolic process"/>
    <property type="evidence" value="ECO:0007669"/>
    <property type="project" value="UniProtKB-KW"/>
</dbReference>
<evidence type="ECO:0000256" key="9">
    <source>
        <dbReference type="ARBA" id="ARBA00049425"/>
    </source>
</evidence>
<dbReference type="GO" id="GO:0008168">
    <property type="term" value="F:methyltransferase activity"/>
    <property type="evidence" value="ECO:0007669"/>
    <property type="project" value="UniProtKB-KW"/>
</dbReference>
<comment type="catalytic activity">
    <reaction evidence="9">
        <text>4-(3-methylbut-2-enyl)-L-tryptophan + S-adenosyl-L-methionine = 4-(3-methylbut-2-enyl)-L-abrine + S-adenosyl-L-homocysteine + H(+)</text>
        <dbReference type="Rhea" id="RHEA:34435"/>
        <dbReference type="ChEBI" id="CHEBI:15378"/>
        <dbReference type="ChEBI" id="CHEBI:57856"/>
        <dbReference type="ChEBI" id="CHEBI:58209"/>
        <dbReference type="ChEBI" id="CHEBI:59789"/>
        <dbReference type="ChEBI" id="CHEBI:67248"/>
        <dbReference type="EC" id="2.1.1.261"/>
    </reaction>
</comment>
<evidence type="ECO:0000256" key="2">
    <source>
        <dbReference type="ARBA" id="ARBA00008361"/>
    </source>
</evidence>
<dbReference type="OrthoDB" id="659at2759"/>
<protein>
    <recommendedName>
        <fullName evidence="8">4-dimethylallyltryptophan N-methyltransferase</fullName>
        <ecNumber evidence="8">2.1.1.261</ecNumber>
    </recommendedName>
</protein>
<dbReference type="InParanoid" id="A0A7J6JMK8"/>
<dbReference type="NCBIfam" id="TIGR03439">
    <property type="entry name" value="methyl_EasF"/>
    <property type="match status" value="1"/>
</dbReference>
<evidence type="ECO:0000313" key="12">
    <source>
        <dbReference type="Proteomes" id="UP000011096"/>
    </source>
</evidence>
<keyword evidence="6" id="KW-0808">Transferase</keyword>
<keyword evidence="12" id="KW-1185">Reference proteome</keyword>
<evidence type="ECO:0000256" key="6">
    <source>
        <dbReference type="ARBA" id="ARBA00022679"/>
    </source>
</evidence>
<name>A0A7J6JMK8_COLFN</name>
<accession>A0A7J6JMK8</accession>
<keyword evidence="5" id="KW-0489">Methyltransferase</keyword>
<evidence type="ECO:0000256" key="4">
    <source>
        <dbReference type="ARBA" id="ARBA00022589"/>
    </source>
</evidence>
<dbReference type="InterPro" id="IPR051128">
    <property type="entry name" value="EgtD_Methyltrsf_superfamily"/>
</dbReference>
<dbReference type="InterPro" id="IPR019257">
    <property type="entry name" value="MeTrfase_dom"/>
</dbReference>
<dbReference type="InterPro" id="IPR017804">
    <property type="entry name" value="MeTrfase_EgtD-like"/>
</dbReference>
<dbReference type="GO" id="GO:0032259">
    <property type="term" value="P:methylation"/>
    <property type="evidence" value="ECO:0007669"/>
    <property type="project" value="UniProtKB-KW"/>
</dbReference>
<dbReference type="PIRSF" id="PIRSF018005">
    <property type="entry name" value="UCP018005"/>
    <property type="match status" value="1"/>
</dbReference>
<dbReference type="AlphaFoldDB" id="A0A7J6JMK8"/>
<dbReference type="EC" id="2.1.1.261" evidence="8"/>
<keyword evidence="4" id="KW-0017">Alkaloid metabolism</keyword>
<dbReference type="InterPro" id="IPR017805">
    <property type="entry name" value="SAM_MeTrfase_EasF-type_put"/>
</dbReference>
<dbReference type="InterPro" id="IPR029063">
    <property type="entry name" value="SAM-dependent_MTases_sf"/>
</dbReference>
<dbReference type="PANTHER" id="PTHR43397">
    <property type="entry name" value="ERGOTHIONEINE BIOSYNTHESIS PROTEIN 1"/>
    <property type="match status" value="1"/>
</dbReference>
<dbReference type="RefSeq" id="XP_031885842.1">
    <property type="nucleotide sequence ID" value="XM_032035276.1"/>
</dbReference>
<dbReference type="Gene3D" id="3.40.50.150">
    <property type="entry name" value="Vaccinia Virus protein VP39"/>
    <property type="match status" value="1"/>
</dbReference>
<dbReference type="Proteomes" id="UP000011096">
    <property type="component" value="Unassembled WGS sequence"/>
</dbReference>
<reference evidence="11 12" key="1">
    <citation type="submission" date="2012-08" db="EMBL/GenBank/DDBJ databases">
        <authorList>
            <person name="Gan P.H.P."/>
            <person name="Ikeda K."/>
            <person name="Irieda H."/>
            <person name="Narusaka M."/>
            <person name="O'Connell R.J."/>
            <person name="Narusaka Y."/>
            <person name="Takano Y."/>
            <person name="Kubo Y."/>
            <person name="Shirasu K."/>
        </authorList>
    </citation>
    <scope>NUCLEOTIDE SEQUENCE [LARGE SCALE GENOMIC DNA]</scope>
    <source>
        <strain evidence="11 12">Nara gc5</strain>
    </source>
</reference>
<comment type="caution">
    <text evidence="11">The sequence shown here is derived from an EMBL/GenBank/DDBJ whole genome shotgun (WGS) entry which is preliminary data.</text>
</comment>
<evidence type="ECO:0000256" key="1">
    <source>
        <dbReference type="ARBA" id="ARBA00005107"/>
    </source>
</evidence>
<comment type="similarity">
    <text evidence="2">Belongs to the methyltransferase superfamily.</text>
</comment>
<evidence type="ECO:0000256" key="7">
    <source>
        <dbReference type="ARBA" id="ARBA00022691"/>
    </source>
</evidence>
<dbReference type="EMBL" id="ANPB02000001">
    <property type="protein sequence ID" value="KAF4491815.1"/>
    <property type="molecule type" value="Genomic_DNA"/>
</dbReference>
<evidence type="ECO:0000256" key="8">
    <source>
        <dbReference type="ARBA" id="ARBA00039094"/>
    </source>
</evidence>
<comment type="subunit">
    <text evidence="3">Homodimer.</text>
</comment>
<evidence type="ECO:0000256" key="5">
    <source>
        <dbReference type="ARBA" id="ARBA00022603"/>
    </source>
</evidence>
<evidence type="ECO:0000313" key="11">
    <source>
        <dbReference type="EMBL" id="KAF4491815.1"/>
    </source>
</evidence>
<dbReference type="PANTHER" id="PTHR43397:SF1">
    <property type="entry name" value="ERGOTHIONEINE BIOSYNTHESIS PROTEIN 1"/>
    <property type="match status" value="1"/>
</dbReference>
<reference evidence="11 12" key="2">
    <citation type="submission" date="2020-04" db="EMBL/GenBank/DDBJ databases">
        <title>Genome sequencing and assembly of multiple isolates from the Colletotrichum gloeosporioides species complex.</title>
        <authorList>
            <person name="Gan P."/>
            <person name="Shirasu K."/>
        </authorList>
    </citation>
    <scope>NUCLEOTIDE SEQUENCE [LARGE SCALE GENOMIC DNA]</scope>
    <source>
        <strain evidence="11 12">Nara gc5</strain>
    </source>
</reference>
<sequence length="369" mass="40400">MGPHVKTAQIPEHGTVLDIGGGSMSSNVLDDLRAVFRMAARKGDAKHYPTMPDELLYTDEGLAIWAKIIFTKENYQTRDEIQLFEENSAEIAVGIPEGAVMVDLGAGDMRKVNYLLDQLKAMGRPATYLALDISERSLRSNLDLLSPAHAGGSVRMAGLWGDFAAGLDYSDALPADAPRVFLSLGSVLFNDPWAKAVASLREWSTIMRPDDLILAGMDGHDVTSPKVWDAYHAHPDLFETFFHKGLERANALLGEAVFKAQDWDICGEIEEDEGRHRFFLKANRDVAVSAAATGGDAGLVLQQGTELDWFDAHKRPQWMVREMCAAAGLEIVKSWAIEGSEMRQYLIRLDTGAEQSSDSDDSAISVSGV</sequence>
<keyword evidence="7" id="KW-0949">S-adenosyl-L-methionine</keyword>
<proteinExistence type="inferred from homology"/>
<evidence type="ECO:0000259" key="10">
    <source>
        <dbReference type="Pfam" id="PF10017"/>
    </source>
</evidence>
<organism evidence="11 12">
    <name type="scientific">Colletotrichum fructicola (strain Nara gc5)</name>
    <name type="common">Anthracnose fungus</name>
    <name type="synonym">Colletotrichum gloeosporioides (strain Nara gc5)</name>
    <dbReference type="NCBI Taxonomy" id="1213859"/>
    <lineage>
        <taxon>Eukaryota</taxon>
        <taxon>Fungi</taxon>
        <taxon>Dikarya</taxon>
        <taxon>Ascomycota</taxon>
        <taxon>Pezizomycotina</taxon>
        <taxon>Sordariomycetes</taxon>
        <taxon>Hypocreomycetidae</taxon>
        <taxon>Glomerellales</taxon>
        <taxon>Glomerellaceae</taxon>
        <taxon>Colletotrichum</taxon>
        <taxon>Colletotrichum gloeosporioides species complex</taxon>
    </lineage>
</organism>
<dbReference type="GeneID" id="43619285"/>
<gene>
    <name evidence="11" type="primary">egt-1-0</name>
    <name evidence="11" type="ORF">CGGC5_v002291</name>
</gene>
<feature type="domain" description="Histidine-specific methyltransferase SAM-dependent" evidence="10">
    <location>
        <begin position="46"/>
        <end position="348"/>
    </location>
</feature>
<evidence type="ECO:0000256" key="3">
    <source>
        <dbReference type="ARBA" id="ARBA00011738"/>
    </source>
</evidence>